<dbReference type="AlphaFoldDB" id="A0AAD9IK14"/>
<dbReference type="InterPro" id="IPR039515">
    <property type="entry name" value="NOT4_mRING-HC-C4C4"/>
</dbReference>
<evidence type="ECO:0000313" key="5">
    <source>
        <dbReference type="Proteomes" id="UP001255856"/>
    </source>
</evidence>
<dbReference type="Pfam" id="PF14570">
    <property type="entry name" value="zf-RING_4"/>
    <property type="match status" value="1"/>
</dbReference>
<evidence type="ECO:0000256" key="2">
    <source>
        <dbReference type="SAM" id="MobiDB-lite"/>
    </source>
</evidence>
<evidence type="ECO:0000313" key="4">
    <source>
        <dbReference type="EMBL" id="KAK2079866.1"/>
    </source>
</evidence>
<dbReference type="PROSITE" id="PS50089">
    <property type="entry name" value="ZF_RING_2"/>
    <property type="match status" value="1"/>
</dbReference>
<dbReference type="GO" id="GO:0004842">
    <property type="term" value="F:ubiquitin-protein transferase activity"/>
    <property type="evidence" value="ECO:0007669"/>
    <property type="project" value="InterPro"/>
</dbReference>
<dbReference type="InterPro" id="IPR001841">
    <property type="entry name" value="Znf_RING"/>
</dbReference>
<keyword evidence="1" id="KW-0862">Zinc</keyword>
<feature type="region of interest" description="Disordered" evidence="2">
    <location>
        <begin position="72"/>
        <end position="96"/>
    </location>
</feature>
<keyword evidence="1" id="KW-0863">Zinc-finger</keyword>
<dbReference type="PANTHER" id="PTHR12603:SF0">
    <property type="entry name" value="CCR4-NOT TRANSCRIPTION COMPLEX SUBUNIT 4"/>
    <property type="match status" value="1"/>
</dbReference>
<protein>
    <recommendedName>
        <fullName evidence="3">RING-type domain-containing protein</fullName>
    </recommendedName>
</protein>
<evidence type="ECO:0000259" key="3">
    <source>
        <dbReference type="PROSITE" id="PS50089"/>
    </source>
</evidence>
<name>A0AAD9IK14_PROWI</name>
<dbReference type="PANTHER" id="PTHR12603">
    <property type="entry name" value="CCR4-NOT TRANSCRIPTION COMPLEX RELATED"/>
    <property type="match status" value="1"/>
</dbReference>
<dbReference type="InterPro" id="IPR039780">
    <property type="entry name" value="Mot2"/>
</dbReference>
<sequence length="251" mass="26752">MREFDSAEPTCPLCITPLDDTERGWVPCPCGYQLCLFCYERIRNEFNNLCPGCRGVYDPNYQGKVRVEAPVLQKSSNRRTGNRAPPSQVGVTASASPAPRVVTVPVALAAPQRHRAAAARAAPAEPDPLRELSVGFRARIVTGEEPIVGSCTLSVPRLVPSPGNVALLDSLRASLATGRCTLDHAVDTLYACLAALEREAAGLSMAGSGSRPSVRLDPHQQAVSLQAWLHESGQNPRRVTPPPPPGFGAVS</sequence>
<dbReference type="GO" id="GO:0008270">
    <property type="term" value="F:zinc ion binding"/>
    <property type="evidence" value="ECO:0007669"/>
    <property type="project" value="UniProtKB-KW"/>
</dbReference>
<feature type="compositionally biased region" description="Pro residues" evidence="2">
    <location>
        <begin position="239"/>
        <end position="251"/>
    </location>
</feature>
<dbReference type="GO" id="GO:0016567">
    <property type="term" value="P:protein ubiquitination"/>
    <property type="evidence" value="ECO:0007669"/>
    <property type="project" value="TreeGrafter"/>
</dbReference>
<dbReference type="EMBL" id="JASFZW010000002">
    <property type="protein sequence ID" value="KAK2079866.1"/>
    <property type="molecule type" value="Genomic_DNA"/>
</dbReference>
<proteinExistence type="predicted"/>
<keyword evidence="5" id="KW-1185">Reference proteome</keyword>
<dbReference type="Proteomes" id="UP001255856">
    <property type="component" value="Unassembled WGS sequence"/>
</dbReference>
<feature type="domain" description="RING-type" evidence="3">
    <location>
        <begin position="11"/>
        <end position="54"/>
    </location>
</feature>
<keyword evidence="1" id="KW-0479">Metal-binding</keyword>
<reference evidence="4" key="1">
    <citation type="submission" date="2021-01" db="EMBL/GenBank/DDBJ databases">
        <authorList>
            <person name="Eckstrom K.M.E."/>
        </authorList>
    </citation>
    <scope>NUCLEOTIDE SEQUENCE</scope>
    <source>
        <strain evidence="4">UVCC 0001</strain>
    </source>
</reference>
<comment type="caution">
    <text evidence="4">The sequence shown here is derived from an EMBL/GenBank/DDBJ whole genome shotgun (WGS) entry which is preliminary data.</text>
</comment>
<dbReference type="GO" id="GO:0030014">
    <property type="term" value="C:CCR4-NOT complex"/>
    <property type="evidence" value="ECO:0007669"/>
    <property type="project" value="InterPro"/>
</dbReference>
<dbReference type="InterPro" id="IPR013083">
    <property type="entry name" value="Znf_RING/FYVE/PHD"/>
</dbReference>
<accession>A0AAD9IK14</accession>
<dbReference type="Gene3D" id="3.30.40.10">
    <property type="entry name" value="Zinc/RING finger domain, C3HC4 (zinc finger)"/>
    <property type="match status" value="1"/>
</dbReference>
<organism evidence="4 5">
    <name type="scientific">Prototheca wickerhamii</name>
    <dbReference type="NCBI Taxonomy" id="3111"/>
    <lineage>
        <taxon>Eukaryota</taxon>
        <taxon>Viridiplantae</taxon>
        <taxon>Chlorophyta</taxon>
        <taxon>core chlorophytes</taxon>
        <taxon>Trebouxiophyceae</taxon>
        <taxon>Chlorellales</taxon>
        <taxon>Chlorellaceae</taxon>
        <taxon>Prototheca</taxon>
    </lineage>
</organism>
<gene>
    <name evidence="4" type="ORF">QBZ16_002261</name>
</gene>
<evidence type="ECO:0000256" key="1">
    <source>
        <dbReference type="PROSITE-ProRule" id="PRU00175"/>
    </source>
</evidence>
<feature type="region of interest" description="Disordered" evidence="2">
    <location>
        <begin position="231"/>
        <end position="251"/>
    </location>
</feature>
<dbReference type="CDD" id="cd16618">
    <property type="entry name" value="mRING-HC-C4C4_CNOT4"/>
    <property type="match status" value="1"/>
</dbReference>
<dbReference type="SUPFAM" id="SSF57850">
    <property type="entry name" value="RING/U-box"/>
    <property type="match status" value="1"/>
</dbReference>